<evidence type="ECO:0000313" key="12">
    <source>
        <dbReference type="EMBL" id="KAK9839703.1"/>
    </source>
</evidence>
<evidence type="ECO:0000313" key="13">
    <source>
        <dbReference type="Proteomes" id="UP001445335"/>
    </source>
</evidence>
<dbReference type="AlphaFoldDB" id="A0AAW1S280"/>
<feature type="region of interest" description="Disordered" evidence="9">
    <location>
        <begin position="24"/>
        <end position="51"/>
    </location>
</feature>
<evidence type="ECO:0000259" key="11">
    <source>
        <dbReference type="PROSITE" id="PS50192"/>
    </source>
</evidence>
<keyword evidence="3" id="KW-0813">Transport</keyword>
<dbReference type="PANTHER" id="PTHR19957:SF3">
    <property type="entry name" value="SYNTAXIN-5"/>
    <property type="match status" value="1"/>
</dbReference>
<dbReference type="PROSITE" id="PS50192">
    <property type="entry name" value="T_SNARE"/>
    <property type="match status" value="1"/>
</dbReference>
<dbReference type="InterPro" id="IPR021538">
    <property type="entry name" value="Syntaxin-5_N"/>
</dbReference>
<comment type="similarity">
    <text evidence="2">Belongs to the syntaxin family.</text>
</comment>
<comment type="subcellular location">
    <subcellularLocation>
        <location evidence="1">Membrane</location>
        <topology evidence="1">Single-pass type IV membrane protein</topology>
    </subcellularLocation>
</comment>
<keyword evidence="8 10" id="KW-0472">Membrane</keyword>
<evidence type="ECO:0000256" key="2">
    <source>
        <dbReference type="ARBA" id="ARBA00009063"/>
    </source>
</evidence>
<dbReference type="GO" id="GO:0005484">
    <property type="term" value="F:SNAP receptor activity"/>
    <property type="evidence" value="ECO:0007669"/>
    <property type="project" value="TreeGrafter"/>
</dbReference>
<feature type="region of interest" description="Disordered" evidence="9">
    <location>
        <begin position="169"/>
        <end position="238"/>
    </location>
</feature>
<dbReference type="GO" id="GO:0006906">
    <property type="term" value="P:vesicle fusion"/>
    <property type="evidence" value="ECO:0007669"/>
    <property type="project" value="TreeGrafter"/>
</dbReference>
<dbReference type="Pfam" id="PF11416">
    <property type="entry name" value="Syntaxin-5_N"/>
    <property type="match status" value="1"/>
</dbReference>
<feature type="compositionally biased region" description="Gly residues" evidence="9">
    <location>
        <begin position="217"/>
        <end position="234"/>
    </location>
</feature>
<evidence type="ECO:0000256" key="8">
    <source>
        <dbReference type="ARBA" id="ARBA00023136"/>
    </source>
</evidence>
<dbReference type="SUPFAM" id="SSF47661">
    <property type="entry name" value="t-snare proteins"/>
    <property type="match status" value="1"/>
</dbReference>
<evidence type="ECO:0000256" key="5">
    <source>
        <dbReference type="ARBA" id="ARBA00022927"/>
    </source>
</evidence>
<feature type="domain" description="T-SNARE coiled-coil homology" evidence="11">
    <location>
        <begin position="261"/>
        <end position="323"/>
    </location>
</feature>
<dbReference type="GO" id="GO:0000149">
    <property type="term" value="F:SNARE binding"/>
    <property type="evidence" value="ECO:0007669"/>
    <property type="project" value="TreeGrafter"/>
</dbReference>
<evidence type="ECO:0000256" key="9">
    <source>
        <dbReference type="SAM" id="MobiDB-lite"/>
    </source>
</evidence>
<evidence type="ECO:0000256" key="1">
    <source>
        <dbReference type="ARBA" id="ARBA00004211"/>
    </source>
</evidence>
<dbReference type="Proteomes" id="UP001445335">
    <property type="component" value="Unassembled WGS sequence"/>
</dbReference>
<proteinExistence type="inferred from homology"/>
<evidence type="ECO:0000256" key="3">
    <source>
        <dbReference type="ARBA" id="ARBA00022448"/>
    </source>
</evidence>
<dbReference type="CDD" id="cd15844">
    <property type="entry name" value="SNARE_syntaxin5"/>
    <property type="match status" value="1"/>
</dbReference>
<keyword evidence="6 10" id="KW-1133">Transmembrane helix</keyword>
<accession>A0AAW1S280</accession>
<dbReference type="Pfam" id="PF05739">
    <property type="entry name" value="SNARE"/>
    <property type="match status" value="1"/>
</dbReference>
<keyword evidence="7" id="KW-0175">Coiled coil</keyword>
<evidence type="ECO:0000256" key="10">
    <source>
        <dbReference type="SAM" id="Phobius"/>
    </source>
</evidence>
<dbReference type="GO" id="GO:0006888">
    <property type="term" value="P:endoplasmic reticulum to Golgi vesicle-mediated transport"/>
    <property type="evidence" value="ECO:0007669"/>
    <property type="project" value="TreeGrafter"/>
</dbReference>
<dbReference type="EMBL" id="JALJOU010000015">
    <property type="protein sequence ID" value="KAK9839703.1"/>
    <property type="molecule type" value="Genomic_DNA"/>
</dbReference>
<dbReference type="GO" id="GO:0006886">
    <property type="term" value="P:intracellular protein transport"/>
    <property type="evidence" value="ECO:0007669"/>
    <property type="project" value="TreeGrafter"/>
</dbReference>
<feature type="compositionally biased region" description="Polar residues" evidence="9">
    <location>
        <begin position="29"/>
        <end position="38"/>
    </location>
</feature>
<evidence type="ECO:0000256" key="7">
    <source>
        <dbReference type="ARBA" id="ARBA00023054"/>
    </source>
</evidence>
<keyword evidence="13" id="KW-1185">Reference proteome</keyword>
<organism evidence="12 13">
    <name type="scientific">Elliptochloris bilobata</name>
    <dbReference type="NCBI Taxonomy" id="381761"/>
    <lineage>
        <taxon>Eukaryota</taxon>
        <taxon>Viridiplantae</taxon>
        <taxon>Chlorophyta</taxon>
        <taxon>core chlorophytes</taxon>
        <taxon>Trebouxiophyceae</taxon>
        <taxon>Trebouxiophyceae incertae sedis</taxon>
        <taxon>Elliptochloris clade</taxon>
        <taxon>Elliptochloris</taxon>
    </lineage>
</organism>
<dbReference type="InterPro" id="IPR000727">
    <property type="entry name" value="T_SNARE_dom"/>
</dbReference>
<dbReference type="GO" id="GO:0031201">
    <property type="term" value="C:SNARE complex"/>
    <property type="evidence" value="ECO:0007669"/>
    <property type="project" value="TreeGrafter"/>
</dbReference>
<evidence type="ECO:0000256" key="6">
    <source>
        <dbReference type="ARBA" id="ARBA00022989"/>
    </source>
</evidence>
<feature type="transmembrane region" description="Helical" evidence="10">
    <location>
        <begin position="332"/>
        <end position="352"/>
    </location>
</feature>
<dbReference type="PANTHER" id="PTHR19957">
    <property type="entry name" value="SYNTAXIN"/>
    <property type="match status" value="1"/>
</dbReference>
<dbReference type="InterPro" id="IPR045242">
    <property type="entry name" value="Syntaxin"/>
</dbReference>
<comment type="caution">
    <text evidence="12">The sequence shown here is derived from an EMBL/GenBank/DDBJ whole genome shotgun (WGS) entry which is preliminary data.</text>
</comment>
<dbReference type="SMART" id="SM00397">
    <property type="entry name" value="t_SNARE"/>
    <property type="match status" value="1"/>
</dbReference>
<dbReference type="GO" id="GO:0048278">
    <property type="term" value="P:vesicle docking"/>
    <property type="evidence" value="ECO:0007669"/>
    <property type="project" value="TreeGrafter"/>
</dbReference>
<dbReference type="Gene3D" id="1.20.58.70">
    <property type="match status" value="1"/>
</dbReference>
<keyword evidence="5" id="KW-0653">Protein transport</keyword>
<reference evidence="12 13" key="1">
    <citation type="journal article" date="2024" name="Nat. Commun.">
        <title>Phylogenomics reveals the evolutionary origins of lichenization in chlorophyte algae.</title>
        <authorList>
            <person name="Puginier C."/>
            <person name="Libourel C."/>
            <person name="Otte J."/>
            <person name="Skaloud P."/>
            <person name="Haon M."/>
            <person name="Grisel S."/>
            <person name="Petersen M."/>
            <person name="Berrin J.G."/>
            <person name="Delaux P.M."/>
            <person name="Dal Grande F."/>
            <person name="Keller J."/>
        </authorList>
    </citation>
    <scope>NUCLEOTIDE SEQUENCE [LARGE SCALE GENOMIC DNA]</scope>
    <source>
        <strain evidence="12 13">SAG 245.80</strain>
    </source>
</reference>
<name>A0AAW1S280_9CHLO</name>
<keyword evidence="4 10" id="KW-0812">Transmembrane</keyword>
<dbReference type="InterPro" id="IPR010989">
    <property type="entry name" value="SNARE"/>
</dbReference>
<protein>
    <recommendedName>
        <fullName evidence="11">t-SNARE coiled-coil homology domain-containing protein</fullName>
    </recommendedName>
</protein>
<gene>
    <name evidence="12" type="ORF">WJX81_007141</name>
</gene>
<dbReference type="GO" id="GO:0000139">
    <property type="term" value="C:Golgi membrane"/>
    <property type="evidence" value="ECO:0007669"/>
    <property type="project" value="TreeGrafter"/>
</dbReference>
<sequence length="353" mass="37567">MRTFGGHSCKDRTAEFQALAERLAREGGASTSGAQENGGTHHPGSTAHKSEFISRAKRISAGITGTAEKLQRLSQLAKRTSMFDDPAVQINELTSLIKQDIQGLNGALTDLSTFQSRQANGNRQIASLSTNTVDDLRGRLKDTTASFRDVLTLRQENLKVHQGRRQLFSAAPESRPFPGTAAQPGLPNLLSRPAGGGVLHGRPAAPLFGSTSVRGSLQGGSSGGGGGGGGGGDVEAGASEQQPLLGDAAQQQQLALLAPQESYQSSRAVALQNVERTIHELGAIFQDLALMVQQQGEMALRIEDNVDGTLENVNQAQAQLLKYLNTISSNRWLILKVFMVLMAFLVLFLVFIA</sequence>
<evidence type="ECO:0000256" key="4">
    <source>
        <dbReference type="ARBA" id="ARBA00022692"/>
    </source>
</evidence>